<keyword evidence="1" id="KW-0378">Hydrolase</keyword>
<dbReference type="InterPro" id="IPR029001">
    <property type="entry name" value="ITPase-like_fam"/>
</dbReference>
<evidence type="ECO:0000256" key="1">
    <source>
        <dbReference type="ARBA" id="ARBA00022801"/>
    </source>
</evidence>
<keyword evidence="4" id="KW-1185">Reference proteome</keyword>
<dbReference type="EMBL" id="CP151508">
    <property type="protein sequence ID" value="WZN63629.1"/>
    <property type="molecule type" value="Genomic_DNA"/>
</dbReference>
<reference evidence="2" key="1">
    <citation type="submission" date="2021-01" db="EMBL/GenBank/DDBJ databases">
        <authorList>
            <person name="Corre E."/>
            <person name="Pelletier E."/>
            <person name="Niang G."/>
            <person name="Scheremetjew M."/>
            <person name="Finn R."/>
            <person name="Kale V."/>
            <person name="Holt S."/>
            <person name="Cochrane G."/>
            <person name="Meng A."/>
            <person name="Brown T."/>
            <person name="Cohen L."/>
        </authorList>
    </citation>
    <scope>NUCLEOTIDE SEQUENCE</scope>
    <source>
        <strain evidence="2">RCC1871</strain>
    </source>
</reference>
<dbReference type="PANTHER" id="PTHR43213">
    <property type="entry name" value="BIFUNCTIONAL DTTP/UTP PYROPHOSPHATASE/METHYLTRANSFERASE PROTEIN-RELATED"/>
    <property type="match status" value="1"/>
</dbReference>
<evidence type="ECO:0000313" key="4">
    <source>
        <dbReference type="Proteomes" id="UP001472866"/>
    </source>
</evidence>
<dbReference type="SUPFAM" id="SSF52972">
    <property type="entry name" value="ITPase-like"/>
    <property type="match status" value="1"/>
</dbReference>
<dbReference type="GO" id="GO:0047429">
    <property type="term" value="F:nucleoside triphosphate diphosphatase activity"/>
    <property type="evidence" value="ECO:0007669"/>
    <property type="project" value="InterPro"/>
</dbReference>
<dbReference type="HAMAP" id="MF_00528">
    <property type="entry name" value="Maf"/>
    <property type="match status" value="1"/>
</dbReference>
<evidence type="ECO:0000313" key="3">
    <source>
        <dbReference type="EMBL" id="WZN63629.1"/>
    </source>
</evidence>
<dbReference type="InterPro" id="IPR003697">
    <property type="entry name" value="Maf-like"/>
</dbReference>
<dbReference type="FunFam" id="3.90.950.10:FF:000008">
    <property type="entry name" value="Maf-like protein, expressed"/>
    <property type="match status" value="1"/>
</dbReference>
<protein>
    <submittedName>
        <fullName evidence="3">Maf-like protein</fullName>
    </submittedName>
</protein>
<gene>
    <name evidence="2" type="ORF">CROS1456_LOCUS7946</name>
    <name evidence="3" type="ORF">HKI87_08g51780</name>
</gene>
<dbReference type="PANTHER" id="PTHR43213:SF4">
    <property type="entry name" value="7-METHYL-GTP PYROPHOSPHATASE"/>
    <property type="match status" value="1"/>
</dbReference>
<dbReference type="EMBL" id="HBHZ01010324">
    <property type="protein sequence ID" value="CAE0194855.1"/>
    <property type="molecule type" value="Transcribed_RNA"/>
</dbReference>
<accession>A0A7S3FR97</accession>
<proteinExistence type="inferred from homology"/>
<reference evidence="3 4" key="2">
    <citation type="submission" date="2024-03" db="EMBL/GenBank/DDBJ databases">
        <title>Complete genome sequence of the green alga Chloropicon roscoffensis RCC1871.</title>
        <authorList>
            <person name="Lemieux C."/>
            <person name="Pombert J.-F."/>
            <person name="Otis C."/>
            <person name="Turmel M."/>
        </authorList>
    </citation>
    <scope>NUCLEOTIDE SEQUENCE [LARGE SCALE GENOMIC DNA]</scope>
    <source>
        <strain evidence="3 4">RCC1871</strain>
    </source>
</reference>
<dbReference type="Gene3D" id="3.90.950.10">
    <property type="match status" value="1"/>
</dbReference>
<dbReference type="Pfam" id="PF02545">
    <property type="entry name" value="Maf"/>
    <property type="match status" value="1"/>
</dbReference>
<organism evidence="2">
    <name type="scientific">Chloropicon roscoffensis</name>
    <dbReference type="NCBI Taxonomy" id="1461544"/>
    <lineage>
        <taxon>Eukaryota</taxon>
        <taxon>Viridiplantae</taxon>
        <taxon>Chlorophyta</taxon>
        <taxon>Chloropicophyceae</taxon>
        <taxon>Chloropicales</taxon>
        <taxon>Chloropicaceae</taxon>
        <taxon>Chloropicon</taxon>
    </lineage>
</organism>
<dbReference type="PIRSF" id="PIRSF006305">
    <property type="entry name" value="Maf"/>
    <property type="match status" value="1"/>
</dbReference>
<name>A0A7S3FR97_9CHLO</name>
<dbReference type="Proteomes" id="UP001472866">
    <property type="component" value="Chromosome 08"/>
</dbReference>
<dbReference type="AlphaFoldDB" id="A0A7S3FR97"/>
<sequence>MSATKVGADLLQRARVLLRTPRGANTRVILGSSSKIRRKLMDELCEEVGENLLRYDVLTADIDEKAIRRKDPSELVTVLAKAKAEAIKKKMKLLQEPGQELEALLITCDQVVVHEGRILEKPETAEEAREFIAGYARNPCSTVGAVAVTDLGTGRVELEVDEAHIHFTPIPADTVDALVEEGEVFWCAGGLMVEHEMVQPHVTKIEGTMDGVMGLPKARVLGLLSKFY</sequence>
<evidence type="ECO:0000313" key="2">
    <source>
        <dbReference type="EMBL" id="CAE0194855.1"/>
    </source>
</evidence>